<feature type="transmembrane region" description="Helical" evidence="1">
    <location>
        <begin position="176"/>
        <end position="196"/>
    </location>
</feature>
<proteinExistence type="predicted"/>
<dbReference type="EMBL" id="CP032382">
    <property type="protein sequence ID" value="AYB33514.1"/>
    <property type="molecule type" value="Genomic_DNA"/>
</dbReference>
<keyword evidence="1" id="KW-1133">Transmembrane helix</keyword>
<sequence>MGNLSKIGRIFYGIAIAEMGFHTLYYRDFPYMLIPPKHAGIPGFVALAYIAGVLLILAGACIVFEKKTRSASLVLGSVLLLVFCFYFIPYQLMVSPNAMHFGDWENAAKELALCGGAFVIASCYPEKDENPLLRILGKPAPFGTILFSLTIISFAMDHFLYAKEAADYVPSWVPGHLFWIYFTGMALLASGVGIILNIKRKLAATLLGFMILTWFIILHIPRVIVSPLPYLGSEITSAGIALAYSGIALVVAGKSPGK</sequence>
<dbReference type="AlphaFoldDB" id="A0A385SRE7"/>
<organism evidence="2 3">
    <name type="scientific">Chryseolinea soli</name>
    <dbReference type="NCBI Taxonomy" id="2321403"/>
    <lineage>
        <taxon>Bacteria</taxon>
        <taxon>Pseudomonadati</taxon>
        <taxon>Bacteroidota</taxon>
        <taxon>Cytophagia</taxon>
        <taxon>Cytophagales</taxon>
        <taxon>Fulvivirgaceae</taxon>
        <taxon>Chryseolinea</taxon>
    </lineage>
</organism>
<evidence type="ECO:0000313" key="3">
    <source>
        <dbReference type="Proteomes" id="UP000266183"/>
    </source>
</evidence>
<feature type="transmembrane region" description="Helical" evidence="1">
    <location>
        <begin position="46"/>
        <end position="64"/>
    </location>
</feature>
<gene>
    <name evidence="2" type="ORF">D4L85_24290</name>
</gene>
<dbReference type="KEGG" id="chk:D4L85_24290"/>
<feature type="transmembrane region" description="Helical" evidence="1">
    <location>
        <begin position="108"/>
        <end position="124"/>
    </location>
</feature>
<keyword evidence="3" id="KW-1185">Reference proteome</keyword>
<reference evidence="3" key="1">
    <citation type="submission" date="2018-09" db="EMBL/GenBank/DDBJ databases">
        <title>Chryseolinea sp. KIS68-18 isolated from soil.</title>
        <authorList>
            <person name="Weon H.-Y."/>
            <person name="Kwon S.-W."/>
            <person name="Lee S.A."/>
        </authorList>
    </citation>
    <scope>NUCLEOTIDE SEQUENCE [LARGE SCALE GENOMIC DNA]</scope>
    <source>
        <strain evidence="3">KIS68-18</strain>
    </source>
</reference>
<feature type="transmembrane region" description="Helical" evidence="1">
    <location>
        <begin position="203"/>
        <end position="224"/>
    </location>
</feature>
<evidence type="ECO:0000256" key="1">
    <source>
        <dbReference type="SAM" id="Phobius"/>
    </source>
</evidence>
<protein>
    <recommendedName>
        <fullName evidence="4">DoxX family membrane protein</fullName>
    </recommendedName>
</protein>
<accession>A0A385SRE7</accession>
<feature type="transmembrane region" description="Helical" evidence="1">
    <location>
        <begin position="136"/>
        <end position="156"/>
    </location>
</feature>
<dbReference type="OrthoDB" id="1122300at2"/>
<keyword evidence="1" id="KW-0472">Membrane</keyword>
<feature type="transmembrane region" description="Helical" evidence="1">
    <location>
        <begin position="7"/>
        <end position="26"/>
    </location>
</feature>
<feature type="transmembrane region" description="Helical" evidence="1">
    <location>
        <begin position="230"/>
        <end position="252"/>
    </location>
</feature>
<dbReference type="RefSeq" id="WP_119756748.1">
    <property type="nucleotide sequence ID" value="NZ_CP032382.1"/>
</dbReference>
<name>A0A385SRE7_9BACT</name>
<dbReference type="Proteomes" id="UP000266183">
    <property type="component" value="Chromosome"/>
</dbReference>
<evidence type="ECO:0000313" key="2">
    <source>
        <dbReference type="EMBL" id="AYB33514.1"/>
    </source>
</evidence>
<evidence type="ECO:0008006" key="4">
    <source>
        <dbReference type="Google" id="ProtNLM"/>
    </source>
</evidence>
<keyword evidence="1" id="KW-0812">Transmembrane</keyword>
<feature type="transmembrane region" description="Helical" evidence="1">
    <location>
        <begin position="71"/>
        <end position="88"/>
    </location>
</feature>